<proteinExistence type="predicted"/>
<organism evidence="1 2">
    <name type="scientific">Schistosoma mattheei</name>
    <dbReference type="NCBI Taxonomy" id="31246"/>
    <lineage>
        <taxon>Eukaryota</taxon>
        <taxon>Metazoa</taxon>
        <taxon>Spiralia</taxon>
        <taxon>Lophotrochozoa</taxon>
        <taxon>Platyhelminthes</taxon>
        <taxon>Trematoda</taxon>
        <taxon>Digenea</taxon>
        <taxon>Strigeidida</taxon>
        <taxon>Schistosomatoidea</taxon>
        <taxon>Schistosomatidae</taxon>
        <taxon>Schistosoma</taxon>
    </lineage>
</organism>
<reference evidence="1 2" key="1">
    <citation type="submission" date="2018-11" db="EMBL/GenBank/DDBJ databases">
        <authorList>
            <consortium name="Pathogen Informatics"/>
        </authorList>
    </citation>
    <scope>NUCLEOTIDE SEQUENCE [LARGE SCALE GENOMIC DNA]</scope>
    <source>
        <strain>Denwood</strain>
        <strain evidence="2">Zambia</strain>
    </source>
</reference>
<dbReference type="InterPro" id="IPR045609">
    <property type="entry name" value="DUF6451"/>
</dbReference>
<evidence type="ECO:0000313" key="2">
    <source>
        <dbReference type="Proteomes" id="UP000269396"/>
    </source>
</evidence>
<evidence type="ECO:0000313" key="1">
    <source>
        <dbReference type="EMBL" id="VDP42754.1"/>
    </source>
</evidence>
<dbReference type="EMBL" id="UZAL01028657">
    <property type="protein sequence ID" value="VDP42754.1"/>
    <property type="molecule type" value="Genomic_DNA"/>
</dbReference>
<dbReference type="Pfam" id="PF20049">
    <property type="entry name" value="DUF6451"/>
    <property type="match status" value="1"/>
</dbReference>
<gene>
    <name evidence="1" type="ORF">SMTD_LOCUS8060</name>
</gene>
<accession>A0A183P124</accession>
<dbReference type="Proteomes" id="UP000269396">
    <property type="component" value="Unassembled WGS sequence"/>
</dbReference>
<keyword evidence="2" id="KW-1185">Reference proteome</keyword>
<sequence>MPNSEINRLDSVRIGCADQTATLRIIVEQSIESNALQVKTASVAEDLNVRTVKSKILKYNTENTNLITFDEETLEDVESFKYLVNSINDEQEGSDADVSGKIGIARETFLQLNNIWNAKQLSVNIKARIFNINDKTVLLYEAET</sequence>
<name>A0A183P124_9TREM</name>
<dbReference type="AlphaFoldDB" id="A0A183P124"/>
<protein>
    <submittedName>
        <fullName evidence="1">Uncharacterized protein</fullName>
    </submittedName>
</protein>